<protein>
    <submittedName>
        <fullName evidence="1">Uncharacterized protein</fullName>
    </submittedName>
</protein>
<sequence length="41" mass="4759">MGYVTLLLGSFPSDMAKAIFTHAHSIHFYLWKWAVNRCELC</sequence>
<dbReference type="AlphaFoldDB" id="A0A0E9RB39"/>
<reference evidence="1" key="1">
    <citation type="submission" date="2014-11" db="EMBL/GenBank/DDBJ databases">
        <authorList>
            <person name="Amaro Gonzalez C."/>
        </authorList>
    </citation>
    <scope>NUCLEOTIDE SEQUENCE</scope>
</reference>
<organism evidence="1">
    <name type="scientific">Anguilla anguilla</name>
    <name type="common">European freshwater eel</name>
    <name type="synonym">Muraena anguilla</name>
    <dbReference type="NCBI Taxonomy" id="7936"/>
    <lineage>
        <taxon>Eukaryota</taxon>
        <taxon>Metazoa</taxon>
        <taxon>Chordata</taxon>
        <taxon>Craniata</taxon>
        <taxon>Vertebrata</taxon>
        <taxon>Euteleostomi</taxon>
        <taxon>Actinopterygii</taxon>
        <taxon>Neopterygii</taxon>
        <taxon>Teleostei</taxon>
        <taxon>Anguilliformes</taxon>
        <taxon>Anguillidae</taxon>
        <taxon>Anguilla</taxon>
    </lineage>
</organism>
<reference evidence="1" key="2">
    <citation type="journal article" date="2015" name="Fish Shellfish Immunol.">
        <title>Early steps in the European eel (Anguilla anguilla)-Vibrio vulnificus interaction in the gills: Role of the RtxA13 toxin.</title>
        <authorList>
            <person name="Callol A."/>
            <person name="Pajuelo D."/>
            <person name="Ebbesson L."/>
            <person name="Teles M."/>
            <person name="MacKenzie S."/>
            <person name="Amaro C."/>
        </authorList>
    </citation>
    <scope>NUCLEOTIDE SEQUENCE</scope>
</reference>
<dbReference type="EMBL" id="GBXM01083014">
    <property type="protein sequence ID" value="JAH25563.1"/>
    <property type="molecule type" value="Transcribed_RNA"/>
</dbReference>
<accession>A0A0E9RB39</accession>
<name>A0A0E9RB39_ANGAN</name>
<evidence type="ECO:0000313" key="1">
    <source>
        <dbReference type="EMBL" id="JAH25563.1"/>
    </source>
</evidence>
<proteinExistence type="predicted"/>